<keyword evidence="1" id="KW-0472">Membrane</keyword>
<name>A0A7W5F9X7_9ACTN</name>
<feature type="transmembrane region" description="Helical" evidence="1">
    <location>
        <begin position="12"/>
        <end position="34"/>
    </location>
</feature>
<gene>
    <name evidence="2" type="ORF">FHS12_003465</name>
</gene>
<reference evidence="2 3" key="1">
    <citation type="submission" date="2020-08" db="EMBL/GenBank/DDBJ databases">
        <title>Genomic Encyclopedia of Type Strains, Phase III (KMG-III): the genomes of soil and plant-associated and newly described type strains.</title>
        <authorList>
            <person name="Whitman W."/>
        </authorList>
    </citation>
    <scope>NUCLEOTIDE SEQUENCE [LARGE SCALE GENOMIC DNA]</scope>
    <source>
        <strain evidence="2 3">CECT 3302</strain>
    </source>
</reference>
<dbReference type="RefSeq" id="WP_183547410.1">
    <property type="nucleotide sequence ID" value="NZ_BMQT01000005.1"/>
</dbReference>
<keyword evidence="3" id="KW-1185">Reference proteome</keyword>
<keyword evidence="1" id="KW-1133">Transmembrane helix</keyword>
<feature type="transmembrane region" description="Helical" evidence="1">
    <location>
        <begin position="40"/>
        <end position="64"/>
    </location>
</feature>
<sequence>MSETLTPNPAIRVVFGGLALFVWAGAVGVVRPLVTGEQGWTLTTMIGVPILVVMCIGTAFGVIASWTNTVRVDRDANEIHQRAGWVTHKISLAAPTTVRLTHTPVAFGSTVSPTWTVVVQRAGEVTMRINTPWVRNINDVLALLRPFLETNPDLPADDFTRRYLEHPEAELRPSSD</sequence>
<dbReference type="Proteomes" id="UP000577707">
    <property type="component" value="Unassembled WGS sequence"/>
</dbReference>
<dbReference type="EMBL" id="JACHXG010000007">
    <property type="protein sequence ID" value="MBB3090507.1"/>
    <property type="molecule type" value="Genomic_DNA"/>
</dbReference>
<evidence type="ECO:0000313" key="2">
    <source>
        <dbReference type="EMBL" id="MBB3090507.1"/>
    </source>
</evidence>
<proteinExistence type="predicted"/>
<comment type="caution">
    <text evidence="2">The sequence shown here is derived from an EMBL/GenBank/DDBJ whole genome shotgun (WGS) entry which is preliminary data.</text>
</comment>
<keyword evidence="1" id="KW-0812">Transmembrane</keyword>
<organism evidence="2 3">
    <name type="scientific">Nocardioides albus</name>
    <dbReference type="NCBI Taxonomy" id="1841"/>
    <lineage>
        <taxon>Bacteria</taxon>
        <taxon>Bacillati</taxon>
        <taxon>Actinomycetota</taxon>
        <taxon>Actinomycetes</taxon>
        <taxon>Propionibacteriales</taxon>
        <taxon>Nocardioidaceae</taxon>
        <taxon>Nocardioides</taxon>
    </lineage>
</organism>
<evidence type="ECO:0000313" key="3">
    <source>
        <dbReference type="Proteomes" id="UP000577707"/>
    </source>
</evidence>
<protein>
    <submittedName>
        <fullName evidence="2">Uncharacterized protein</fullName>
    </submittedName>
</protein>
<accession>A0A7W5F9X7</accession>
<dbReference type="AlphaFoldDB" id="A0A7W5F9X7"/>
<evidence type="ECO:0000256" key="1">
    <source>
        <dbReference type="SAM" id="Phobius"/>
    </source>
</evidence>